<dbReference type="Pfam" id="PF04264">
    <property type="entry name" value="YceI"/>
    <property type="match status" value="1"/>
</dbReference>
<evidence type="ECO:0000313" key="3">
    <source>
        <dbReference type="EMBL" id="TCO79254.1"/>
    </source>
</evidence>
<accession>A0A4R2KYT6</accession>
<keyword evidence="1" id="KW-0732">Signal</keyword>
<proteinExistence type="predicted"/>
<protein>
    <submittedName>
        <fullName evidence="3">Polyisoprenoid-binding protein YceI</fullName>
    </submittedName>
</protein>
<feature type="chain" id="PRO_5020311640" evidence="1">
    <location>
        <begin position="27"/>
        <end position="194"/>
    </location>
</feature>
<feature type="domain" description="Lipid/polyisoprenoid-binding YceI-like" evidence="2">
    <location>
        <begin position="29"/>
        <end position="191"/>
    </location>
</feature>
<dbReference type="EMBL" id="SLWY01000020">
    <property type="protein sequence ID" value="TCO79254.1"/>
    <property type="molecule type" value="Genomic_DNA"/>
</dbReference>
<evidence type="ECO:0000313" key="4">
    <source>
        <dbReference type="Proteomes" id="UP000295765"/>
    </source>
</evidence>
<dbReference type="RefSeq" id="WP_132544800.1">
    <property type="nucleotide sequence ID" value="NZ_SLWY01000020.1"/>
</dbReference>
<evidence type="ECO:0000259" key="2">
    <source>
        <dbReference type="SMART" id="SM00867"/>
    </source>
</evidence>
<dbReference type="Proteomes" id="UP000295765">
    <property type="component" value="Unassembled WGS sequence"/>
</dbReference>
<dbReference type="Gene3D" id="2.40.128.110">
    <property type="entry name" value="Lipid/polyisoprenoid-binding, YceI-like"/>
    <property type="match status" value="1"/>
</dbReference>
<keyword evidence="4" id="KW-1185">Reference proteome</keyword>
<dbReference type="InterPro" id="IPR036761">
    <property type="entry name" value="TTHA0802/YceI-like_sf"/>
</dbReference>
<dbReference type="SUPFAM" id="SSF101874">
    <property type="entry name" value="YceI-like"/>
    <property type="match status" value="1"/>
</dbReference>
<dbReference type="SMART" id="SM00867">
    <property type="entry name" value="YceI"/>
    <property type="match status" value="1"/>
</dbReference>
<dbReference type="PANTHER" id="PTHR34406:SF1">
    <property type="entry name" value="PROTEIN YCEI"/>
    <property type="match status" value="1"/>
</dbReference>
<sequence length="194" mass="21129">MRHSLVRRSLLAAGLAAAFAFGSAQAAENYKIDPNHSFVTFEISHLGFSMLQGRFNKLEGSFSYDAAQPAASKIAATVRTDTVDTNFAERDKHLREKYLDVKDFPEAKFVSTKFTDKGDGKATLDGDLTLHGVTKPVSVALEFVGAGDDPWGGYRRGYTGTTTVKRSDFGMTQPLGPKADSVALKFIIEGVREK</sequence>
<comment type="caution">
    <text evidence="3">The sequence shown here is derived from an EMBL/GenBank/DDBJ whole genome shotgun (WGS) entry which is preliminary data.</text>
</comment>
<gene>
    <name evidence="3" type="ORF">EV699_12032</name>
</gene>
<dbReference type="OrthoDB" id="9811006at2"/>
<feature type="signal peptide" evidence="1">
    <location>
        <begin position="1"/>
        <end position="26"/>
    </location>
</feature>
<reference evidence="3 4" key="1">
    <citation type="submission" date="2019-03" db="EMBL/GenBank/DDBJ databases">
        <title>Genomic Encyclopedia of Type Strains, Phase IV (KMG-IV): sequencing the most valuable type-strain genomes for metagenomic binning, comparative biology and taxonomic classification.</title>
        <authorList>
            <person name="Goeker M."/>
        </authorList>
    </citation>
    <scope>NUCLEOTIDE SEQUENCE [LARGE SCALE GENOMIC DNA]</scope>
    <source>
        <strain evidence="3 4">DSM 25287</strain>
    </source>
</reference>
<name>A0A4R2KYT6_9GAMM</name>
<dbReference type="AlphaFoldDB" id="A0A4R2KYT6"/>
<dbReference type="PANTHER" id="PTHR34406">
    <property type="entry name" value="PROTEIN YCEI"/>
    <property type="match status" value="1"/>
</dbReference>
<organism evidence="3 4">
    <name type="scientific">Plasticicumulans lactativorans</name>
    <dbReference type="NCBI Taxonomy" id="1133106"/>
    <lineage>
        <taxon>Bacteria</taxon>
        <taxon>Pseudomonadati</taxon>
        <taxon>Pseudomonadota</taxon>
        <taxon>Gammaproteobacteria</taxon>
        <taxon>Candidatus Competibacteraceae</taxon>
        <taxon>Plasticicumulans</taxon>
    </lineage>
</organism>
<dbReference type="InterPro" id="IPR007372">
    <property type="entry name" value="Lipid/polyisoprenoid-bd_YceI"/>
</dbReference>
<evidence type="ECO:0000256" key="1">
    <source>
        <dbReference type="SAM" id="SignalP"/>
    </source>
</evidence>